<dbReference type="InterPro" id="IPR017441">
    <property type="entry name" value="Protein_kinase_ATP_BS"/>
</dbReference>
<feature type="compositionally biased region" description="Polar residues" evidence="24">
    <location>
        <begin position="1347"/>
        <end position="1359"/>
    </location>
</feature>
<evidence type="ECO:0000256" key="10">
    <source>
        <dbReference type="ARBA" id="ARBA00022723"/>
    </source>
</evidence>
<dbReference type="InterPro" id="IPR025609">
    <property type="entry name" value="Lsm14-like_N"/>
</dbReference>
<evidence type="ECO:0000313" key="33">
    <source>
        <dbReference type="EMBL" id="KNC30067.1"/>
    </source>
</evidence>
<evidence type="ECO:0000256" key="7">
    <source>
        <dbReference type="ARBA" id="ARBA00022553"/>
    </source>
</evidence>
<dbReference type="GO" id="GO:0004674">
    <property type="term" value="F:protein serine/threonine kinase activity"/>
    <property type="evidence" value="ECO:0007669"/>
    <property type="project" value="UniProtKB-KW"/>
</dbReference>
<feature type="domain" description="FFD box profile" evidence="30">
    <location>
        <begin position="2478"/>
        <end position="2494"/>
    </location>
</feature>
<dbReference type="InterPro" id="IPR046349">
    <property type="entry name" value="C1-like_sf"/>
</dbReference>
<feature type="compositionally biased region" description="Low complexity" evidence="24">
    <location>
        <begin position="2616"/>
        <end position="2634"/>
    </location>
</feature>
<dbReference type="InterPro" id="IPR010920">
    <property type="entry name" value="LSM_dom_sf"/>
</dbReference>
<dbReference type="PROSITE" id="PS50011">
    <property type="entry name" value="PROTEIN_KINASE_DOM"/>
    <property type="match status" value="1"/>
</dbReference>
<feature type="short sequence motif" description="FFD box" evidence="20">
    <location>
        <begin position="2478"/>
        <end position="2494"/>
    </location>
</feature>
<evidence type="ECO:0000256" key="13">
    <source>
        <dbReference type="ARBA" id="ARBA00022777"/>
    </source>
</evidence>
<dbReference type="Pfam" id="PF00780">
    <property type="entry name" value="CNH"/>
    <property type="match status" value="1"/>
</dbReference>
<dbReference type="InterPro" id="IPR025761">
    <property type="entry name" value="FFD_box"/>
</dbReference>
<feature type="region of interest" description="Disordered" evidence="24">
    <location>
        <begin position="1258"/>
        <end position="1277"/>
    </location>
</feature>
<dbReference type="SUPFAM" id="SSF56112">
    <property type="entry name" value="Protein kinase-like (PK-like)"/>
    <property type="match status" value="1"/>
</dbReference>
<accession>A0A0L0CCY0</accession>
<dbReference type="PROSITE" id="PS52002">
    <property type="entry name" value="SM"/>
    <property type="match status" value="1"/>
</dbReference>
<keyword evidence="5" id="KW-0678">Repressor</keyword>
<dbReference type="Gene3D" id="2.30.30.100">
    <property type="match status" value="1"/>
</dbReference>
<dbReference type="Gene3D" id="3.30.60.20">
    <property type="match status" value="1"/>
</dbReference>
<comment type="caution">
    <text evidence="33">The sequence shown here is derived from an EMBL/GenBank/DDBJ whole genome shotgun (WGS) entry which is preliminary data.</text>
</comment>
<gene>
    <name evidence="33" type="ORF">FF38_09528</name>
</gene>
<evidence type="ECO:0000256" key="21">
    <source>
        <dbReference type="PROSITE-ProRule" id="PRU00869"/>
    </source>
</evidence>
<keyword evidence="13" id="KW-0418">Kinase</keyword>
<keyword evidence="11 22" id="KW-0547">Nucleotide-binding</keyword>
<comment type="catalytic activity">
    <reaction evidence="18">
        <text>L-seryl-[protein] + ATP = O-phospho-L-seryl-[protein] + ADP + H(+)</text>
        <dbReference type="Rhea" id="RHEA:17989"/>
        <dbReference type="Rhea" id="RHEA-COMP:9863"/>
        <dbReference type="Rhea" id="RHEA-COMP:11604"/>
        <dbReference type="ChEBI" id="CHEBI:15378"/>
        <dbReference type="ChEBI" id="CHEBI:29999"/>
        <dbReference type="ChEBI" id="CHEBI:30616"/>
        <dbReference type="ChEBI" id="CHEBI:83421"/>
        <dbReference type="ChEBI" id="CHEBI:456216"/>
        <dbReference type="EC" id="2.7.11.1"/>
    </reaction>
</comment>
<keyword evidence="4" id="KW-0963">Cytoplasm</keyword>
<dbReference type="FunFam" id="1.10.510.10:FF:000751">
    <property type="entry name" value="Non-specific serine/threonine protein kinase"/>
    <property type="match status" value="1"/>
</dbReference>
<keyword evidence="14" id="KW-0862">Zinc</keyword>
<feature type="compositionally biased region" description="Low complexity" evidence="24">
    <location>
        <begin position="2550"/>
        <end position="2565"/>
    </location>
</feature>
<evidence type="ECO:0000256" key="20">
    <source>
        <dbReference type="PROSITE-ProRule" id="PRU00846"/>
    </source>
</evidence>
<feature type="compositionally biased region" description="Low complexity" evidence="24">
    <location>
        <begin position="2286"/>
        <end position="2298"/>
    </location>
</feature>
<dbReference type="GO" id="GO:0005524">
    <property type="term" value="F:ATP binding"/>
    <property type="evidence" value="ECO:0007669"/>
    <property type="project" value="UniProtKB-UniRule"/>
</dbReference>
<evidence type="ECO:0000256" key="24">
    <source>
        <dbReference type="SAM" id="MobiDB-lite"/>
    </source>
</evidence>
<dbReference type="FunFam" id="2.30.30.100:FF:000033">
    <property type="entry name" value="Trailer hitch, isoform C"/>
    <property type="match status" value="1"/>
</dbReference>
<evidence type="ECO:0000256" key="22">
    <source>
        <dbReference type="PROSITE-ProRule" id="PRU10141"/>
    </source>
</evidence>
<dbReference type="GO" id="GO:0015629">
    <property type="term" value="C:actin cytoskeleton"/>
    <property type="evidence" value="ECO:0007669"/>
    <property type="project" value="TreeGrafter"/>
</dbReference>
<dbReference type="InterPro" id="IPR000719">
    <property type="entry name" value="Prot_kinase_dom"/>
</dbReference>
<feature type="compositionally biased region" description="Low complexity" evidence="24">
    <location>
        <begin position="2021"/>
        <end position="2032"/>
    </location>
</feature>
<dbReference type="PROSITE" id="PS00107">
    <property type="entry name" value="PROTEIN_KINASE_ATP"/>
    <property type="match status" value="1"/>
</dbReference>
<name>A0A0L0CCY0_LUCCU</name>
<dbReference type="InterPro" id="IPR008271">
    <property type="entry name" value="Ser/Thr_kinase_AS"/>
</dbReference>
<dbReference type="GO" id="GO:0008270">
    <property type="term" value="F:zinc ion binding"/>
    <property type="evidence" value="ECO:0007669"/>
    <property type="project" value="UniProtKB-KW"/>
</dbReference>
<dbReference type="SMART" id="SM01271">
    <property type="entry name" value="LSM14"/>
    <property type="match status" value="1"/>
</dbReference>
<dbReference type="GO" id="GO:0005737">
    <property type="term" value="C:cytoplasm"/>
    <property type="evidence" value="ECO:0007669"/>
    <property type="project" value="UniProtKB-SubCell"/>
</dbReference>
<feature type="domain" description="CNH" evidence="27">
    <location>
        <begin position="1513"/>
        <end position="1799"/>
    </location>
</feature>
<dbReference type="PROSITE" id="PS00108">
    <property type="entry name" value="PROTEIN_KINASE_ST"/>
    <property type="match status" value="1"/>
</dbReference>
<dbReference type="EC" id="2.7.11.1" evidence="3"/>
<feature type="compositionally biased region" description="Polar residues" evidence="24">
    <location>
        <begin position="2635"/>
        <end position="2644"/>
    </location>
</feature>
<dbReference type="SMART" id="SM01199">
    <property type="entry name" value="FDF"/>
    <property type="match status" value="1"/>
</dbReference>
<evidence type="ECO:0000256" key="2">
    <source>
        <dbReference type="ARBA" id="ARBA00010415"/>
    </source>
</evidence>
<dbReference type="PROSITE" id="PS51536">
    <property type="entry name" value="TFG"/>
    <property type="match status" value="1"/>
</dbReference>
<keyword evidence="9" id="KW-0808">Transferase</keyword>
<organism evidence="33 34">
    <name type="scientific">Lucilia cuprina</name>
    <name type="common">Green bottle fly</name>
    <name type="synonym">Australian sheep blowfly</name>
    <dbReference type="NCBI Taxonomy" id="7375"/>
    <lineage>
        <taxon>Eukaryota</taxon>
        <taxon>Metazoa</taxon>
        <taxon>Ecdysozoa</taxon>
        <taxon>Arthropoda</taxon>
        <taxon>Hexapoda</taxon>
        <taxon>Insecta</taxon>
        <taxon>Pterygota</taxon>
        <taxon>Neoptera</taxon>
        <taxon>Endopterygota</taxon>
        <taxon>Diptera</taxon>
        <taxon>Brachycera</taxon>
        <taxon>Muscomorpha</taxon>
        <taxon>Oestroidea</taxon>
        <taxon>Calliphoridae</taxon>
        <taxon>Luciliinae</taxon>
        <taxon>Lucilia</taxon>
    </lineage>
</organism>
<feature type="coiled-coil region" evidence="23">
    <location>
        <begin position="1067"/>
        <end position="1249"/>
    </location>
</feature>
<evidence type="ECO:0000256" key="17">
    <source>
        <dbReference type="ARBA" id="ARBA00047899"/>
    </source>
</evidence>
<dbReference type="InterPro" id="IPR025768">
    <property type="entry name" value="TFG_box"/>
</dbReference>
<evidence type="ECO:0000259" key="27">
    <source>
        <dbReference type="PROSITE" id="PS50219"/>
    </source>
</evidence>
<dbReference type="PROSITE" id="PS51285">
    <property type="entry name" value="AGC_KINASE_CTER"/>
    <property type="match status" value="1"/>
</dbReference>
<keyword evidence="16 23" id="KW-0175">Coiled coil</keyword>
<dbReference type="SMART" id="SM00036">
    <property type="entry name" value="CNH"/>
    <property type="match status" value="1"/>
</dbReference>
<feature type="compositionally biased region" description="Low complexity" evidence="24">
    <location>
        <begin position="2226"/>
        <end position="2267"/>
    </location>
</feature>
<dbReference type="InterPro" id="IPR001180">
    <property type="entry name" value="CNH_dom"/>
</dbReference>
<feature type="domain" description="Protein kinase" evidence="25">
    <location>
        <begin position="88"/>
        <end position="354"/>
    </location>
</feature>
<evidence type="ECO:0000256" key="11">
    <source>
        <dbReference type="ARBA" id="ARBA00022741"/>
    </source>
</evidence>
<feature type="short sequence motif" description="TFG box" evidence="21">
    <location>
        <begin position="2501"/>
        <end position="2521"/>
    </location>
</feature>
<feature type="domain" description="Sm" evidence="32">
    <location>
        <begin position="1873"/>
        <end position="1955"/>
    </location>
</feature>
<evidence type="ECO:0000259" key="26">
    <source>
        <dbReference type="PROSITE" id="PS50081"/>
    </source>
</evidence>
<evidence type="ECO:0000259" key="25">
    <source>
        <dbReference type="PROSITE" id="PS50011"/>
    </source>
</evidence>
<evidence type="ECO:0000256" key="9">
    <source>
        <dbReference type="ARBA" id="ARBA00022679"/>
    </source>
</evidence>
<evidence type="ECO:0000256" key="3">
    <source>
        <dbReference type="ARBA" id="ARBA00012513"/>
    </source>
</evidence>
<comment type="function">
    <text evidence="19">As a component of the decapping complex, involved in the degradation of mRNAs. Promotes P-body formation. Translational repressor.</text>
</comment>
<comment type="subcellular location">
    <subcellularLocation>
        <location evidence="1">Cytoplasm</location>
    </subcellularLocation>
</comment>
<feature type="region of interest" description="Disordered" evidence="24">
    <location>
        <begin position="373"/>
        <end position="394"/>
    </location>
</feature>
<feature type="region of interest" description="Disordered" evidence="24">
    <location>
        <begin position="2021"/>
        <end position="2122"/>
    </location>
</feature>
<feature type="region of interest" description="Disordered" evidence="24">
    <location>
        <begin position="1309"/>
        <end position="1361"/>
    </location>
</feature>
<keyword evidence="6" id="KW-0723">Serine/threonine-protein kinase</keyword>
<evidence type="ECO:0000259" key="30">
    <source>
        <dbReference type="PROSITE" id="PS51513"/>
    </source>
</evidence>
<protein>
    <recommendedName>
        <fullName evidence="3">non-specific serine/threonine protein kinase</fullName>
        <ecNumber evidence="3">2.7.11.1</ecNumber>
    </recommendedName>
</protein>
<feature type="domain" description="TFG box profile" evidence="31">
    <location>
        <begin position="2501"/>
        <end position="2521"/>
    </location>
</feature>
<evidence type="ECO:0000259" key="32">
    <source>
        <dbReference type="PROSITE" id="PS52002"/>
    </source>
</evidence>
<evidence type="ECO:0000256" key="1">
    <source>
        <dbReference type="ARBA" id="ARBA00004496"/>
    </source>
</evidence>
<dbReference type="PANTHER" id="PTHR22988:SF71">
    <property type="entry name" value="CITRON RHO-INTERACTING KINASE"/>
    <property type="match status" value="1"/>
</dbReference>
<reference evidence="33 34" key="1">
    <citation type="journal article" date="2015" name="Nat. Commun.">
        <title>Lucilia cuprina genome unlocks parasitic fly biology to underpin future interventions.</title>
        <authorList>
            <person name="Anstead C.A."/>
            <person name="Korhonen P.K."/>
            <person name="Young N.D."/>
            <person name="Hall R.S."/>
            <person name="Jex A.R."/>
            <person name="Murali S.C."/>
            <person name="Hughes D.S."/>
            <person name="Lee S.F."/>
            <person name="Perry T."/>
            <person name="Stroehlein A.J."/>
            <person name="Ansell B.R."/>
            <person name="Breugelmans B."/>
            <person name="Hofmann A."/>
            <person name="Qu J."/>
            <person name="Dugan S."/>
            <person name="Lee S.L."/>
            <person name="Chao H."/>
            <person name="Dinh H."/>
            <person name="Han Y."/>
            <person name="Doddapaneni H.V."/>
            <person name="Worley K.C."/>
            <person name="Muzny D.M."/>
            <person name="Ioannidis P."/>
            <person name="Waterhouse R.M."/>
            <person name="Zdobnov E.M."/>
            <person name="James P.J."/>
            <person name="Bagnall N.H."/>
            <person name="Kotze A.C."/>
            <person name="Gibbs R.A."/>
            <person name="Richards S."/>
            <person name="Batterham P."/>
            <person name="Gasser R.B."/>
        </authorList>
    </citation>
    <scope>NUCLEOTIDE SEQUENCE [LARGE SCALE GENOMIC DNA]</scope>
    <source>
        <strain evidence="33 34">LS</strain>
        <tissue evidence="33">Full body</tissue>
    </source>
</reference>
<dbReference type="Pfam" id="PF09532">
    <property type="entry name" value="FDF"/>
    <property type="match status" value="1"/>
</dbReference>
<dbReference type="SMART" id="SM00133">
    <property type="entry name" value="S_TK_X"/>
    <property type="match status" value="1"/>
</dbReference>
<dbReference type="EMBL" id="JRES01000577">
    <property type="protein sequence ID" value="KNC30067.1"/>
    <property type="molecule type" value="Genomic_DNA"/>
</dbReference>
<sequence>MAQLRDAISVRTTRLNNVLLGGGRSYGVSAALAETMTRESLLDAFNLLYHECDKETLRKRDKNIAEFVNKYRSIMEETNRLRVNVEDFSVRTLIGKGYFGNVHLVVERLTGDVYAMKKIKKSVVTTSQVKEERDIMSKRCSEWITNLQYAFQDNEHLYLVMEYLPGGDLLSLMSRHGPFDEPWTRFYLAELTLAIHALHEMGYVHRDIKPENILIDRFGHIKLADFGNAAALDRDGHVFSLSPVGTPDYIAPELLQTISTYKLTKNMHDVSCDYWSMGIIGYELICEITPFHEDNVHETYSKILSHCEESSLKELISYPQDLKVSNNYKHLIESLVTNPSKRLNYEAIRKHPFFENIKWENLRSEVPPIIPKLQGNDDTSNFEDVQRKKTKVAGPNAKKSLTTMMGSNEFCGKDLPFIGYSFVHMERNEVEAGAIEDARFTKVNNKLKELQQKHKERLGEITQLKHELLRAELTAKQSNTQSKILQDAKDEITKMKNIIKDKNLEVANCRTQIKTLQSSLKIEQEMWEKKEATITDLLRMNRQKYEDAKNATESRYEKRIAEKKAEINAINKKLDEREAELTAKVEECAHLQEKMENYKEMLKQQKEQAQRDLEEFEKNKTNLIDIYEQKLIELRNKLRHEKDHKSRLTMELRDVRSELDDSIICTKSTEEAKQATAKTTDEIIKRLNEEIKANNELHKQNTEYQQKYSEMQKQMETLQQDVNRLERELQVAECSKNLAESNLVNQTSPYETAPGSLTDIRVIEEQLRADLETAKENENTQKARADKLQDIVAKLEEMLERFNEQSLSPTKPLPAPRNGGGGGGHGHQIQCVGDMLEKQNEKLEDKLAAVREQMIVERQSARTANLALWKAEKQLEEVLAEKKMTQRRMELTEERIKKMQAEKEEAIRLGKLTEEAKKQKEERIEEMKQEIKALKADIQKEHRMWERAEQERMKCKSEIIEHISNCKKMEEKLSEVRQKLQQCQQKCDKLDVENKTLIKDINEEKDRHSNTIDQCSALQIQLKNLQDNYERLKYACTVTDTQLTEVETMLEKEQKCNKSQQEKLDQLYAAARKKDELQAQLKKQLAEEQLQRQANETKISDLTSELQECRSSLEELQRKFSNQQQYAMEQTTNLFITQEKVEVLQNENQNIQAVNDNHQRELLLLKEENARILSELFIAKEECQQLQQNLKDVYGQNNELQSEVQDLKRQQEEKENFYLQRDIKSEATLAQHKKLIDYLQLKVEDLTQKKKKTLADKLFGTNNSSNSSKKENMGPSSIESSILYRTLHEELKREKLKSKSLQEQLDKLQEKQNSLTMRSPLKSKENQAEQKTRTLTKSPKKQEENRISLTTANTTSPKKNNLDIDEVEGSAKHLQAHHRFELALQETNIDAVNCLACKNPIISGAAFWKCRECKNAAHRKCRSDVKQACGDVGAILAAFASEPAAECLESLGMVATAPLETDLDAESVGKFSYEGKLDENDEGTSCDDSLSLANKKYQGSLVFSVPQNYTEDTLEVACAYEMEENKILLLGCNTGLYALHLEQQKLVHIAGVDAVSCIAISQPLAKVIMVGSNGESLYQCDLRHLQSRCQASACLRPALEASVLDLPFANRTSTEKWKLVQISQESEQPLDTVAIASTSTRIVILKYDVKQQKFKPVRALDTATPVSSIFYTRHTAIVASDKFFEIDLSTYGAEEFVDVADQSLSHTQNCQPVIALRISKQELLLCFMECGVFVDEYGCRSRPYDLNWEYTPCGFMYRAPFLYVAHFQSVQIIRLHRSYTNEMMTAAGGAAAQKDLDADVDDTNSGGPQLKRSYIPFYMPTLLNESGKFNAFMLAIQKTTGLQEIYHLDALQTFRQQHNESIDTISSIATSKNKMSGGMPELGSKISLISKADIRYEGRLYTVDPQECTIALSSVRSFGTEDRETQFQIAPQSQIYDYILFRGSDIKDIRVINNSLPHPNDPAIMQVQLPNGQHVMPHFSMPSMNPQQVPPMGTTGTYGNPFGTMSGLGAIGGTGGTGAVPSLAPGAGAPGPFMMGGNQQPVPPQQKPPQGQQPQTQQKQPSCNTTDTNNLGTSSLLTTVDSIGSNLNNSSSAPHNSNNNNTNSNTNTNNSSNNNNSNNHNNNNAINNVGLLGIGLGIGGSGGLLSNIGLGIGGVGGVVGNNTSTAVSAAAATTSTNKKLSLTNATALNDHKDQVSVIDMLAGASRSTTPISLISRKSPSADIGVQVNQNQQQQTHQQQQQLQQQHHHNNQNQHQQQHQHPNHQNNAGHGGGGGQSRDAGHKRQNHQNQRGGNQQRNNDNYRSGGRMMENNYNNMNHYNRNNQGGNQNRNNWNTHRGNMPNNNNNMRSRGGGRINVRNLMVMPLVWQTCKYLIIFLSFFFLSKKQGFRSANGPGGMQKPSRNPIKFEQDFDFEQANTKFEELRSQLSKLKVGDEPKSEQCSSPTPTTSQMNGETDKKDDSGNETGAGEHEPEEEEITVGYDKTKSFFDNISCETAQDRAKNKNYDWRQERKLNSETFGVSSTRRGGYRGRGNYYNNRNMGNYNNGGGYNNRGYRGNNYRNRSNNRSKMQNNRDGSTSNGGGVGNTNNITNNPTANNNAATNLKNQTQQPLTPGSDTNHTANNTTPATTSKTVSSGLQETNNQPQMAAVGAGQ</sequence>
<dbReference type="InterPro" id="IPR025762">
    <property type="entry name" value="DFDF"/>
</dbReference>
<feature type="region of interest" description="Disordered" evidence="24">
    <location>
        <begin position="2522"/>
        <end position="2652"/>
    </location>
</feature>
<keyword evidence="8" id="KW-0507">mRNA processing</keyword>
<evidence type="ECO:0000256" key="5">
    <source>
        <dbReference type="ARBA" id="ARBA00022491"/>
    </source>
</evidence>
<dbReference type="STRING" id="7375.A0A0L0CCY0"/>
<evidence type="ECO:0000256" key="12">
    <source>
        <dbReference type="ARBA" id="ARBA00022771"/>
    </source>
</evidence>
<dbReference type="SMART" id="SM00220">
    <property type="entry name" value="S_TKc"/>
    <property type="match status" value="1"/>
</dbReference>
<dbReference type="PROSITE" id="PS50219">
    <property type="entry name" value="CNH"/>
    <property type="match status" value="1"/>
</dbReference>
<feature type="region of interest" description="Disordered" evidence="24">
    <location>
        <begin position="2225"/>
        <end position="2350"/>
    </location>
</feature>
<evidence type="ECO:0000256" key="14">
    <source>
        <dbReference type="ARBA" id="ARBA00022833"/>
    </source>
</evidence>
<feature type="region of interest" description="Disordered" evidence="24">
    <location>
        <begin position="803"/>
        <end position="827"/>
    </location>
</feature>
<dbReference type="Proteomes" id="UP000037069">
    <property type="component" value="Unassembled WGS sequence"/>
</dbReference>
<evidence type="ECO:0000256" key="19">
    <source>
        <dbReference type="ARBA" id="ARBA00059323"/>
    </source>
</evidence>
<evidence type="ECO:0000259" key="28">
    <source>
        <dbReference type="PROSITE" id="PS51285"/>
    </source>
</evidence>
<feature type="compositionally biased region" description="Basic and acidic residues" evidence="24">
    <location>
        <begin position="1322"/>
        <end position="1332"/>
    </location>
</feature>
<keyword evidence="10" id="KW-0479">Metal-binding</keyword>
<evidence type="ECO:0000256" key="23">
    <source>
        <dbReference type="SAM" id="Coils"/>
    </source>
</evidence>
<feature type="compositionally biased region" description="Low complexity" evidence="24">
    <location>
        <begin position="2305"/>
        <end position="2348"/>
    </location>
</feature>
<evidence type="ECO:0000313" key="34">
    <source>
        <dbReference type="Proteomes" id="UP000037069"/>
    </source>
</evidence>
<feature type="compositionally biased region" description="Low complexity" evidence="24">
    <location>
        <begin position="2584"/>
        <end position="2601"/>
    </location>
</feature>
<evidence type="ECO:0000256" key="8">
    <source>
        <dbReference type="ARBA" id="ARBA00022664"/>
    </source>
</evidence>
<keyword evidence="34" id="KW-1185">Reference proteome</keyword>
<dbReference type="SUPFAM" id="SSF50182">
    <property type="entry name" value="Sm-like ribonucleoproteins"/>
    <property type="match status" value="1"/>
</dbReference>
<evidence type="ECO:0000259" key="31">
    <source>
        <dbReference type="PROSITE" id="PS51536"/>
    </source>
</evidence>
<dbReference type="Gene3D" id="1.10.510.10">
    <property type="entry name" value="Transferase(Phosphotransferase) domain 1"/>
    <property type="match status" value="1"/>
</dbReference>
<comment type="similarity">
    <text evidence="2">Belongs to the LSM14 family.</text>
</comment>
<evidence type="ECO:0000256" key="16">
    <source>
        <dbReference type="ARBA" id="ARBA00023054"/>
    </source>
</evidence>
<dbReference type="OrthoDB" id="21539at2759"/>
<dbReference type="InterPro" id="IPR019050">
    <property type="entry name" value="FDF_dom"/>
</dbReference>
<evidence type="ECO:0000256" key="6">
    <source>
        <dbReference type="ARBA" id="ARBA00022527"/>
    </source>
</evidence>
<dbReference type="PROSITE" id="PS50081">
    <property type="entry name" value="ZF_DAG_PE_2"/>
    <property type="match status" value="1"/>
</dbReference>
<dbReference type="InterPro" id="IPR000961">
    <property type="entry name" value="AGC-kinase_C"/>
</dbReference>
<keyword evidence="12" id="KW-0863">Zinc-finger</keyword>
<dbReference type="InterPro" id="IPR050839">
    <property type="entry name" value="Rho-assoc_Ser/Thr_Kinase"/>
</dbReference>
<feature type="domain" description="Phorbol-ester/DAG-type" evidence="26">
    <location>
        <begin position="1377"/>
        <end position="1429"/>
    </location>
</feature>
<dbReference type="Gene3D" id="3.30.200.20">
    <property type="entry name" value="Phosphorylase Kinase, domain 1"/>
    <property type="match status" value="1"/>
</dbReference>
<feature type="compositionally biased region" description="Low complexity" evidence="24">
    <location>
        <begin position="2530"/>
        <end position="2542"/>
    </location>
</feature>
<dbReference type="InterPro" id="IPR011009">
    <property type="entry name" value="Kinase-like_dom_sf"/>
</dbReference>
<dbReference type="InterPro" id="IPR002219">
    <property type="entry name" value="PKC_DAG/PE"/>
</dbReference>
<dbReference type="Pfam" id="PF12701">
    <property type="entry name" value="LSM14"/>
    <property type="match status" value="1"/>
</dbReference>
<dbReference type="GO" id="GO:0000281">
    <property type="term" value="P:mitotic cytokinesis"/>
    <property type="evidence" value="ECO:0007669"/>
    <property type="project" value="TreeGrafter"/>
</dbReference>
<dbReference type="PROSITE" id="PS51513">
    <property type="entry name" value="FFD"/>
    <property type="match status" value="1"/>
</dbReference>
<dbReference type="OMA" id="EGETHQK"/>
<dbReference type="SMART" id="SM00109">
    <property type="entry name" value="C1"/>
    <property type="match status" value="1"/>
</dbReference>
<proteinExistence type="inferred from homology"/>
<evidence type="ECO:0000256" key="4">
    <source>
        <dbReference type="ARBA" id="ARBA00022490"/>
    </source>
</evidence>
<feature type="compositionally biased region" description="Polar residues" evidence="24">
    <location>
        <begin position="2438"/>
        <end position="2452"/>
    </location>
</feature>
<feature type="coiled-coil region" evidence="23">
    <location>
        <begin position="833"/>
        <end position="1035"/>
    </location>
</feature>
<keyword evidence="15 22" id="KW-0067">ATP-binding</keyword>
<evidence type="ECO:0000256" key="15">
    <source>
        <dbReference type="ARBA" id="ARBA00022840"/>
    </source>
</evidence>
<dbReference type="PANTHER" id="PTHR22988">
    <property type="entry name" value="MYOTONIC DYSTROPHY S/T KINASE-RELATED"/>
    <property type="match status" value="1"/>
</dbReference>
<dbReference type="Pfam" id="PF00069">
    <property type="entry name" value="Pkinase"/>
    <property type="match status" value="1"/>
</dbReference>
<feature type="region of interest" description="Disordered" evidence="24">
    <location>
        <begin position="2428"/>
        <end position="2481"/>
    </location>
</feature>
<dbReference type="SUPFAM" id="SSF57889">
    <property type="entry name" value="Cysteine-rich domain"/>
    <property type="match status" value="1"/>
</dbReference>
<dbReference type="InterPro" id="IPR047575">
    <property type="entry name" value="Sm"/>
</dbReference>
<feature type="domain" description="DFDF" evidence="29">
    <location>
        <begin position="2398"/>
        <end position="2434"/>
    </location>
</feature>
<feature type="binding site" evidence="22">
    <location>
        <position position="117"/>
    </location>
    <ligand>
        <name>ATP</name>
        <dbReference type="ChEBI" id="CHEBI:30616"/>
    </ligand>
</feature>
<evidence type="ECO:0000259" key="29">
    <source>
        <dbReference type="PROSITE" id="PS51512"/>
    </source>
</evidence>
<dbReference type="CDD" id="cd01736">
    <property type="entry name" value="LSm14_N"/>
    <property type="match status" value="1"/>
</dbReference>
<dbReference type="GO" id="GO:0006397">
    <property type="term" value="P:mRNA processing"/>
    <property type="evidence" value="ECO:0007669"/>
    <property type="project" value="UniProtKB-KW"/>
</dbReference>
<dbReference type="PROSITE" id="PS51512">
    <property type="entry name" value="DFDF"/>
    <property type="match status" value="1"/>
</dbReference>
<comment type="catalytic activity">
    <reaction evidence="17">
        <text>L-threonyl-[protein] + ATP = O-phospho-L-threonyl-[protein] + ADP + H(+)</text>
        <dbReference type="Rhea" id="RHEA:46608"/>
        <dbReference type="Rhea" id="RHEA-COMP:11060"/>
        <dbReference type="Rhea" id="RHEA-COMP:11605"/>
        <dbReference type="ChEBI" id="CHEBI:15378"/>
        <dbReference type="ChEBI" id="CHEBI:30013"/>
        <dbReference type="ChEBI" id="CHEBI:30616"/>
        <dbReference type="ChEBI" id="CHEBI:61977"/>
        <dbReference type="ChEBI" id="CHEBI:456216"/>
        <dbReference type="EC" id="2.7.11.1"/>
    </reaction>
</comment>
<feature type="coiled-coil region" evidence="23">
    <location>
        <begin position="553"/>
        <end position="644"/>
    </location>
</feature>
<keyword evidence="7" id="KW-0597">Phosphoprotein</keyword>
<feature type="coiled-coil region" evidence="23">
    <location>
        <begin position="447"/>
        <end position="505"/>
    </location>
</feature>
<feature type="domain" description="AGC-kinase C-terminal" evidence="28">
    <location>
        <begin position="355"/>
        <end position="432"/>
    </location>
</feature>
<feature type="compositionally biased region" description="Low complexity" evidence="24">
    <location>
        <begin position="2048"/>
        <end position="2122"/>
    </location>
</feature>
<dbReference type="GO" id="GO:0031032">
    <property type="term" value="P:actomyosin structure organization"/>
    <property type="evidence" value="ECO:0007669"/>
    <property type="project" value="TreeGrafter"/>
</dbReference>
<dbReference type="GO" id="GO:0003723">
    <property type="term" value="F:RNA binding"/>
    <property type="evidence" value="ECO:0007669"/>
    <property type="project" value="InterPro"/>
</dbReference>
<evidence type="ECO:0000256" key="18">
    <source>
        <dbReference type="ARBA" id="ARBA00048679"/>
    </source>
</evidence>
<dbReference type="CDD" id="cd00029">
    <property type="entry name" value="C1"/>
    <property type="match status" value="1"/>
</dbReference>
<feature type="compositionally biased region" description="Polar residues" evidence="24">
    <location>
        <begin position="2602"/>
        <end position="2615"/>
    </location>
</feature>